<dbReference type="InterPro" id="IPR053144">
    <property type="entry name" value="Acetyltransferase_Butenolide"/>
</dbReference>
<dbReference type="GO" id="GO:0016747">
    <property type="term" value="F:acyltransferase activity, transferring groups other than amino-acyl groups"/>
    <property type="evidence" value="ECO:0007669"/>
    <property type="project" value="InterPro"/>
</dbReference>
<name>A0A2R4M1N3_9RHOB</name>
<evidence type="ECO:0000313" key="2">
    <source>
        <dbReference type="EMBL" id="AVW91009.1"/>
    </source>
</evidence>
<keyword evidence="2" id="KW-0808">Transferase</keyword>
<evidence type="ECO:0000259" key="1">
    <source>
        <dbReference type="PROSITE" id="PS51186"/>
    </source>
</evidence>
<dbReference type="KEGG" id="cbak:DA792_07840"/>
<dbReference type="Gene3D" id="3.40.630.30">
    <property type="match status" value="1"/>
</dbReference>
<organism evidence="2 3">
    <name type="scientific">Celeribacter baekdonensis</name>
    <dbReference type="NCBI Taxonomy" id="875171"/>
    <lineage>
        <taxon>Bacteria</taxon>
        <taxon>Pseudomonadati</taxon>
        <taxon>Pseudomonadota</taxon>
        <taxon>Alphaproteobacteria</taxon>
        <taxon>Rhodobacterales</taxon>
        <taxon>Roseobacteraceae</taxon>
        <taxon>Celeribacter</taxon>
    </lineage>
</organism>
<dbReference type="CDD" id="cd04301">
    <property type="entry name" value="NAT_SF"/>
    <property type="match status" value="1"/>
</dbReference>
<evidence type="ECO:0000313" key="3">
    <source>
        <dbReference type="Proteomes" id="UP000241447"/>
    </source>
</evidence>
<sequence>MTKITYAIEPDLSSKEFLAVLHGSTLAERRPVDDPARIAGMLAGADLIVTARDEAGRLVGVARSVTDWHYCLYCSDLAVLIDMQGHGIGKALLAETVNAAPKVKTHLLLSAPKAMSFYQAAGYEAIENGFVFHRG</sequence>
<dbReference type="AlphaFoldDB" id="A0A2R4M1N3"/>
<accession>A0A2R4M1N3</accession>
<feature type="domain" description="N-acetyltransferase" evidence="1">
    <location>
        <begin position="2"/>
        <end position="135"/>
    </location>
</feature>
<dbReference type="PANTHER" id="PTHR43233">
    <property type="entry name" value="FAMILY N-ACETYLTRANSFERASE, PUTATIVE (AFU_ORTHOLOGUE AFUA_6G03350)-RELATED"/>
    <property type="match status" value="1"/>
</dbReference>
<dbReference type="InterPro" id="IPR000182">
    <property type="entry name" value="GNAT_dom"/>
</dbReference>
<dbReference type="OrthoDB" id="9775804at2"/>
<dbReference type="PANTHER" id="PTHR43233:SF1">
    <property type="entry name" value="FAMILY N-ACETYLTRANSFERASE, PUTATIVE (AFU_ORTHOLOGUE AFUA_6G03350)-RELATED"/>
    <property type="match status" value="1"/>
</dbReference>
<dbReference type="EMBL" id="CP028475">
    <property type="protein sequence ID" value="AVW91009.1"/>
    <property type="molecule type" value="Genomic_DNA"/>
</dbReference>
<dbReference type="Proteomes" id="UP000241447">
    <property type="component" value="Chromosome"/>
</dbReference>
<dbReference type="InterPro" id="IPR016181">
    <property type="entry name" value="Acyl_CoA_acyltransferase"/>
</dbReference>
<protein>
    <submittedName>
        <fullName evidence="2">GNAT family N-acetyltransferase</fullName>
    </submittedName>
</protein>
<dbReference type="RefSeq" id="WP_107719464.1">
    <property type="nucleotide sequence ID" value="NZ_CP028475.1"/>
</dbReference>
<reference evidence="2 3" key="1">
    <citation type="submission" date="2018-03" db="EMBL/GenBank/DDBJ databases">
        <title>The Complete Genome of Celeribacter baekdonensis strain LH4, a Thiosulfate-Oxidizing Alphaproteobacterium Isolated from Gulf of Mexico Continental Slope Sediments.</title>
        <authorList>
            <person name="Flood B.E."/>
            <person name="Bailey J.V."/>
            <person name="Leprich D."/>
        </authorList>
    </citation>
    <scope>NUCLEOTIDE SEQUENCE [LARGE SCALE GENOMIC DNA]</scope>
    <source>
        <strain evidence="2 3">LH4</strain>
    </source>
</reference>
<proteinExistence type="predicted"/>
<dbReference type="PROSITE" id="PS51186">
    <property type="entry name" value="GNAT"/>
    <property type="match status" value="1"/>
</dbReference>
<dbReference type="SUPFAM" id="SSF55729">
    <property type="entry name" value="Acyl-CoA N-acyltransferases (Nat)"/>
    <property type="match status" value="1"/>
</dbReference>
<gene>
    <name evidence="2" type="ORF">DA792_07840</name>
</gene>
<dbReference type="Pfam" id="PF13508">
    <property type="entry name" value="Acetyltransf_7"/>
    <property type="match status" value="1"/>
</dbReference>